<proteinExistence type="predicted"/>
<protein>
    <submittedName>
        <fullName evidence="1">Uncharacterized protein</fullName>
    </submittedName>
</protein>
<dbReference type="EMBL" id="CM020618">
    <property type="protein sequence ID" value="KAK1859355.1"/>
    <property type="molecule type" value="Genomic_DNA"/>
</dbReference>
<keyword evidence="2" id="KW-1185">Reference proteome</keyword>
<name>A0ACC3BNQ5_PYRYE</name>
<comment type="caution">
    <text evidence="1">The sequence shown here is derived from an EMBL/GenBank/DDBJ whole genome shotgun (WGS) entry which is preliminary data.</text>
</comment>
<sequence>MQHPVAAVYLCHLLPPPITSWLWWLMPPQRPAMAPPQRVGRFAGSRGRGGRPPNAQPAAPAADTLLVNPEGTPREHAAAAALDIHTGSTAGGCGCSDGPPAGGSSPLDTAPAAAGGCCGGGGGGGGDRAAAAPPPPSPAAAAAAAATDVVVAKPRAEATPARRSGAPVQRAGGVPAAIAEDPDLLAAMGALPANYSFEVPKTVWRIRQAGATTVALQMPEGLLRYAGIIGDILRAFAGVTDILVLGDVTYGACCVDDMTASCLGATFLVHYGHSCLVPVTACAIPALYVFVHIGFDPSHLMACLVDTFPPTARLALTATIQFVDTVHALGPALREAFPDSPPLTPQAKPLSPGELLGCTAPPLGASALDALVYVGDGRFHLESAMIANPGLRAYRYDPYAKTWTEEVYDHPRMRAERRAAIAAAATAGHWGVIQGTLGRQGSPAIIRRLTDALSAAGRSMVVVLLAELSLPKLRRLTAGGGIQAWVQVACPRLSIDWGEGFASLGVPLLTPYEAYVAVGRVAWREVYPMDFYAKGGGEWSNYWVDPEKEAAAARLKAERRAMRKASRRAIEEVKVVEAADSDGGSRGGEGGRADVETSRPGGEGGGGGAVRPADVGRADASAAATEL</sequence>
<gene>
    <name evidence="1" type="ORF">I4F81_001952</name>
</gene>
<evidence type="ECO:0000313" key="2">
    <source>
        <dbReference type="Proteomes" id="UP000798662"/>
    </source>
</evidence>
<dbReference type="Proteomes" id="UP000798662">
    <property type="component" value="Chromosome 1"/>
</dbReference>
<accession>A0ACC3BNQ5</accession>
<evidence type="ECO:0000313" key="1">
    <source>
        <dbReference type="EMBL" id="KAK1859355.1"/>
    </source>
</evidence>
<reference evidence="1" key="1">
    <citation type="submission" date="2019-11" db="EMBL/GenBank/DDBJ databases">
        <title>Nori genome reveals adaptations in red seaweeds to the harsh intertidal environment.</title>
        <authorList>
            <person name="Wang D."/>
            <person name="Mao Y."/>
        </authorList>
    </citation>
    <scope>NUCLEOTIDE SEQUENCE</scope>
    <source>
        <tissue evidence="1">Gametophyte</tissue>
    </source>
</reference>
<organism evidence="1 2">
    <name type="scientific">Pyropia yezoensis</name>
    <name type="common">Susabi-nori</name>
    <name type="synonym">Porphyra yezoensis</name>
    <dbReference type="NCBI Taxonomy" id="2788"/>
    <lineage>
        <taxon>Eukaryota</taxon>
        <taxon>Rhodophyta</taxon>
        <taxon>Bangiophyceae</taxon>
        <taxon>Bangiales</taxon>
        <taxon>Bangiaceae</taxon>
        <taxon>Pyropia</taxon>
    </lineage>
</organism>